<name>A0ABR4XSS0_9LACO</name>
<dbReference type="InterPro" id="IPR029058">
    <property type="entry name" value="AB_hydrolase_fold"/>
</dbReference>
<gene>
    <name evidence="4" type="ORF">Q757_01025</name>
</gene>
<feature type="transmembrane region" description="Helical" evidence="2">
    <location>
        <begin position="6"/>
        <end position="26"/>
    </location>
</feature>
<accession>A0ABR4XSS0</accession>
<evidence type="ECO:0000256" key="2">
    <source>
        <dbReference type="SAM" id="Phobius"/>
    </source>
</evidence>
<dbReference type="PANTHER" id="PTHR22946">
    <property type="entry name" value="DIENELACTONE HYDROLASE DOMAIN-CONTAINING PROTEIN-RELATED"/>
    <property type="match status" value="1"/>
</dbReference>
<protein>
    <recommendedName>
        <fullName evidence="3">Peptidase S9 prolyl oligopeptidase catalytic domain-containing protein</fullName>
    </recommendedName>
</protein>
<evidence type="ECO:0000259" key="3">
    <source>
        <dbReference type="Pfam" id="PF00326"/>
    </source>
</evidence>
<evidence type="ECO:0000313" key="4">
    <source>
        <dbReference type="EMBL" id="KGO32435.1"/>
    </source>
</evidence>
<dbReference type="InterPro" id="IPR001375">
    <property type="entry name" value="Peptidase_S9_cat"/>
</dbReference>
<keyword evidence="2" id="KW-1133">Transmembrane helix</keyword>
<dbReference type="Proteomes" id="UP000030023">
    <property type="component" value="Unassembled WGS sequence"/>
</dbReference>
<reference evidence="4 5" key="1">
    <citation type="journal article" date="2014" name="Antonie Van Leeuwenhoek">
        <title>Oenococcus alcoholitolerans sp. nov., a lactic acid bacteria isolated from cachaca and ethanol fermentation processes.</title>
        <authorList>
            <person name="Badotti F."/>
            <person name="Moreira A.P."/>
            <person name="Tonon L.A."/>
            <person name="de Lucena B.T."/>
            <person name="Gomes Fde C."/>
            <person name="Kruger R."/>
            <person name="Thompson C.C."/>
            <person name="de Morais M.A.Jr."/>
            <person name="Rosa C.A."/>
            <person name="Thompson F.L."/>
        </authorList>
    </citation>
    <scope>NUCLEOTIDE SEQUENCE [LARGE SCALE GENOMIC DNA]</scope>
    <source>
        <strain evidence="4 5">UFRJ-M7.2.18</strain>
    </source>
</reference>
<dbReference type="Pfam" id="PF00326">
    <property type="entry name" value="Peptidase_S9"/>
    <property type="match status" value="1"/>
</dbReference>
<proteinExistence type="predicted"/>
<keyword evidence="2" id="KW-0812">Transmembrane</keyword>
<dbReference type="PANTHER" id="PTHR22946:SF9">
    <property type="entry name" value="POLYKETIDE TRANSFERASE AF380"/>
    <property type="match status" value="1"/>
</dbReference>
<comment type="caution">
    <text evidence="4">The sequence shown here is derived from an EMBL/GenBank/DDBJ whole genome shotgun (WGS) entry which is preliminary data.</text>
</comment>
<sequence>MSKLKWSGLIGAVVVIIIAFSLFLYFRRENHMPTYRPGQTGRQTAQGGKTKYHIREITLTSNDKRVWGEAYIPDTQGKHPLVIFSHELGTTHSTGEGYARYFASRGIAYYLFDFPGGSISGSRSQGKSTDMSVLTEVADLKNVINAAEKWDFVDTNRIYLHGGSQGGLVTAIAGAQEPEHRIAGLILAYPAFIIRDQLHHDYPSLSAVPEHFRYIDWIDVSKKYATDMWNYDIYGEIAKYTGPVLILHGDEDHTVPMRYSQRAQRVYQHAQLKVIPGGGHEFFGRAFNEATVEMEKFFVQQKVIK</sequence>
<organism evidence="4 5">
    <name type="scientific">Oenococcus alcoholitolerans</name>
    <dbReference type="NCBI Taxonomy" id="931074"/>
    <lineage>
        <taxon>Bacteria</taxon>
        <taxon>Bacillati</taxon>
        <taxon>Bacillota</taxon>
        <taxon>Bacilli</taxon>
        <taxon>Lactobacillales</taxon>
        <taxon>Lactobacillaceae</taxon>
        <taxon>Oenococcus</taxon>
    </lineage>
</organism>
<dbReference type="EMBL" id="AXCV01000020">
    <property type="protein sequence ID" value="KGO32435.1"/>
    <property type="molecule type" value="Genomic_DNA"/>
</dbReference>
<evidence type="ECO:0000313" key="5">
    <source>
        <dbReference type="Proteomes" id="UP000030023"/>
    </source>
</evidence>
<dbReference type="SUPFAM" id="SSF53474">
    <property type="entry name" value="alpha/beta-Hydrolases"/>
    <property type="match status" value="1"/>
</dbReference>
<keyword evidence="5" id="KW-1185">Reference proteome</keyword>
<dbReference type="InterPro" id="IPR050261">
    <property type="entry name" value="FrsA_esterase"/>
</dbReference>
<dbReference type="Gene3D" id="3.40.50.1820">
    <property type="entry name" value="alpha/beta hydrolase"/>
    <property type="match status" value="1"/>
</dbReference>
<keyword evidence="2" id="KW-0472">Membrane</keyword>
<keyword evidence="1" id="KW-0378">Hydrolase</keyword>
<feature type="domain" description="Peptidase S9 prolyl oligopeptidase catalytic" evidence="3">
    <location>
        <begin position="100"/>
        <end position="300"/>
    </location>
</feature>
<evidence type="ECO:0000256" key="1">
    <source>
        <dbReference type="ARBA" id="ARBA00022801"/>
    </source>
</evidence>